<comment type="caution">
    <text evidence="4">The sequence shown here is derived from an EMBL/GenBank/DDBJ whole genome shotgun (WGS) entry which is preliminary data.</text>
</comment>
<evidence type="ECO:0000259" key="3">
    <source>
        <dbReference type="PROSITE" id="PS51123"/>
    </source>
</evidence>
<organism evidence="4 5">
    <name type="scientific">Sphingomonas swuensis</name>
    <dbReference type="NCBI Taxonomy" id="977800"/>
    <lineage>
        <taxon>Bacteria</taxon>
        <taxon>Pseudomonadati</taxon>
        <taxon>Pseudomonadota</taxon>
        <taxon>Alphaproteobacteria</taxon>
        <taxon>Sphingomonadales</taxon>
        <taxon>Sphingomonadaceae</taxon>
        <taxon>Sphingomonas</taxon>
    </lineage>
</organism>
<evidence type="ECO:0000313" key="4">
    <source>
        <dbReference type="EMBL" id="GAA4019215.1"/>
    </source>
</evidence>
<dbReference type="SUPFAM" id="SSF103088">
    <property type="entry name" value="OmpA-like"/>
    <property type="match status" value="1"/>
</dbReference>
<feature type="transmembrane region" description="Helical" evidence="2">
    <location>
        <begin position="21"/>
        <end position="44"/>
    </location>
</feature>
<dbReference type="PROSITE" id="PS51123">
    <property type="entry name" value="OMPA_2"/>
    <property type="match status" value="1"/>
</dbReference>
<reference evidence="5" key="1">
    <citation type="journal article" date="2019" name="Int. J. Syst. Evol. Microbiol.">
        <title>The Global Catalogue of Microorganisms (GCM) 10K type strain sequencing project: providing services to taxonomists for standard genome sequencing and annotation.</title>
        <authorList>
            <consortium name="The Broad Institute Genomics Platform"/>
            <consortium name="The Broad Institute Genome Sequencing Center for Infectious Disease"/>
            <person name="Wu L."/>
            <person name="Ma J."/>
        </authorList>
    </citation>
    <scope>NUCLEOTIDE SEQUENCE [LARGE SCALE GENOMIC DNA]</scope>
    <source>
        <strain evidence="5">JCM 17563</strain>
    </source>
</reference>
<evidence type="ECO:0000313" key="5">
    <source>
        <dbReference type="Proteomes" id="UP001500235"/>
    </source>
</evidence>
<feature type="domain" description="OmpA-like" evidence="3">
    <location>
        <begin position="92"/>
        <end position="246"/>
    </location>
</feature>
<accession>A0ABP7T0F6</accession>
<name>A0ABP7T0F6_9SPHN</name>
<dbReference type="CDD" id="cd07185">
    <property type="entry name" value="OmpA_C-like"/>
    <property type="match status" value="1"/>
</dbReference>
<dbReference type="PANTHER" id="PTHR30329:SF21">
    <property type="entry name" value="LIPOPROTEIN YIAD-RELATED"/>
    <property type="match status" value="1"/>
</dbReference>
<dbReference type="Proteomes" id="UP001500235">
    <property type="component" value="Unassembled WGS sequence"/>
</dbReference>
<evidence type="ECO:0000256" key="1">
    <source>
        <dbReference type="PROSITE-ProRule" id="PRU00473"/>
    </source>
</evidence>
<dbReference type="PANTHER" id="PTHR30329">
    <property type="entry name" value="STATOR ELEMENT OF FLAGELLAR MOTOR COMPLEX"/>
    <property type="match status" value="1"/>
</dbReference>
<dbReference type="InterPro" id="IPR050330">
    <property type="entry name" value="Bact_OuterMem_StrucFunc"/>
</dbReference>
<dbReference type="Gene3D" id="3.30.1330.60">
    <property type="entry name" value="OmpA-like domain"/>
    <property type="match status" value="1"/>
</dbReference>
<dbReference type="EMBL" id="BAABBQ010000001">
    <property type="protein sequence ID" value="GAA4019215.1"/>
    <property type="molecule type" value="Genomic_DNA"/>
</dbReference>
<dbReference type="RefSeq" id="WP_344707146.1">
    <property type="nucleotide sequence ID" value="NZ_BAABBQ010000001.1"/>
</dbReference>
<dbReference type="InterPro" id="IPR006665">
    <property type="entry name" value="OmpA-like"/>
</dbReference>
<keyword evidence="2" id="KW-0812">Transmembrane</keyword>
<evidence type="ECO:0000256" key="2">
    <source>
        <dbReference type="SAM" id="Phobius"/>
    </source>
</evidence>
<dbReference type="InterPro" id="IPR036737">
    <property type="entry name" value="OmpA-like_sf"/>
</dbReference>
<keyword evidence="1 2" id="KW-0472">Membrane</keyword>
<protein>
    <submittedName>
        <fullName evidence="4">OmpA family protein</fullName>
    </submittedName>
</protein>
<proteinExistence type="predicted"/>
<keyword evidence="2" id="KW-1133">Transmembrane helix</keyword>
<gene>
    <name evidence="4" type="ORF">GCM10022280_18710</name>
</gene>
<keyword evidence="5" id="KW-1185">Reference proteome</keyword>
<sequence length="265" mass="28713">MARRIRLPFRGSKAEDSYFVSLNDLLIGMLFVFIILLMIFALSYQSAEAQLKSEIGRLQDELEGRETVRSSLLRRLEGELKAAGLPDVSADPEQGVLHLPESALFASGSADLGAGGQAALTRLAGILARDLPCYGLGGQKTKKDCPEGSESILEAVYVEGHTDNVPIATAAFRNNWELSSARAIRTYQFMVAAAPPLEGIRNASGAATLFGVSAYADRRPRSAKSNASEVGRRANRRIDLRFLLSPPTRSDFQRATANITRSVAK</sequence>